<feature type="region of interest" description="Disordered" evidence="1">
    <location>
        <begin position="272"/>
        <end position="298"/>
    </location>
</feature>
<accession>X6MYM6</accession>
<evidence type="ECO:0000256" key="1">
    <source>
        <dbReference type="SAM" id="MobiDB-lite"/>
    </source>
</evidence>
<comment type="caution">
    <text evidence="2">The sequence shown here is derived from an EMBL/GenBank/DDBJ whole genome shotgun (WGS) entry which is preliminary data.</text>
</comment>
<evidence type="ECO:0000313" key="3">
    <source>
        <dbReference type="Proteomes" id="UP000023152"/>
    </source>
</evidence>
<organism evidence="2 3">
    <name type="scientific">Reticulomyxa filosa</name>
    <dbReference type="NCBI Taxonomy" id="46433"/>
    <lineage>
        <taxon>Eukaryota</taxon>
        <taxon>Sar</taxon>
        <taxon>Rhizaria</taxon>
        <taxon>Retaria</taxon>
        <taxon>Foraminifera</taxon>
        <taxon>Monothalamids</taxon>
        <taxon>Reticulomyxidae</taxon>
        <taxon>Reticulomyxa</taxon>
    </lineage>
</organism>
<dbReference type="Proteomes" id="UP000023152">
    <property type="component" value="Unassembled WGS sequence"/>
</dbReference>
<feature type="compositionally biased region" description="Polar residues" evidence="1">
    <location>
        <begin position="278"/>
        <end position="287"/>
    </location>
</feature>
<feature type="compositionally biased region" description="Basic residues" evidence="1">
    <location>
        <begin position="288"/>
        <end position="298"/>
    </location>
</feature>
<sequence length="298" mass="35106">MSRLKFLNGKSLLDRHIGRSTFEYSRAIKLPASPPVQYAGFVGALEEQSKSLRNPLLWRIVTPFGRSDYDRINLGSCRKVIRLYGEEDNENTKKGENEDMLMEIYEYSVGYIRPTIFSLIPFPAFLQQQFHKLQFLVTSFLFDKLGSGRLLSQIGYRNNMTKNLTKDNFTSSEGNYFAKWNSSIYLIKVLHTPKKSQETQQAECKEQYVVLSTRCLVPWSDDNKYQPLLMRVYHRFVKYICYGPYWHMFITPLSRYGDNMLQQLHTKMCELDKENQRKQTVPKPTTHTIKRQRKNPKH</sequence>
<dbReference type="AlphaFoldDB" id="X6MYM6"/>
<proteinExistence type="predicted"/>
<keyword evidence="3" id="KW-1185">Reference proteome</keyword>
<evidence type="ECO:0000313" key="2">
    <source>
        <dbReference type="EMBL" id="ETO18738.1"/>
    </source>
</evidence>
<protein>
    <submittedName>
        <fullName evidence="2">Uncharacterized protein</fullName>
    </submittedName>
</protein>
<gene>
    <name evidence="2" type="ORF">RFI_18520</name>
</gene>
<name>X6MYM6_RETFI</name>
<reference evidence="2 3" key="1">
    <citation type="journal article" date="2013" name="Curr. Biol.">
        <title>The Genome of the Foraminiferan Reticulomyxa filosa.</title>
        <authorList>
            <person name="Glockner G."/>
            <person name="Hulsmann N."/>
            <person name="Schleicher M."/>
            <person name="Noegel A.A."/>
            <person name="Eichinger L."/>
            <person name="Gallinger C."/>
            <person name="Pawlowski J."/>
            <person name="Sierra R."/>
            <person name="Euteneuer U."/>
            <person name="Pillet L."/>
            <person name="Moustafa A."/>
            <person name="Platzer M."/>
            <person name="Groth M."/>
            <person name="Szafranski K."/>
            <person name="Schliwa M."/>
        </authorList>
    </citation>
    <scope>NUCLEOTIDE SEQUENCE [LARGE SCALE GENOMIC DNA]</scope>
</reference>
<dbReference type="EMBL" id="ASPP01014485">
    <property type="protein sequence ID" value="ETO18738.1"/>
    <property type="molecule type" value="Genomic_DNA"/>
</dbReference>